<dbReference type="InterPro" id="IPR017441">
    <property type="entry name" value="Protein_kinase_ATP_BS"/>
</dbReference>
<feature type="compositionally biased region" description="Acidic residues" evidence="4">
    <location>
        <begin position="600"/>
        <end position="610"/>
    </location>
</feature>
<dbReference type="GO" id="GO:0004674">
    <property type="term" value="F:protein serine/threonine kinase activity"/>
    <property type="evidence" value="ECO:0007669"/>
    <property type="project" value="InterPro"/>
</dbReference>
<dbReference type="SMART" id="SM00220">
    <property type="entry name" value="S_TKc"/>
    <property type="match status" value="1"/>
</dbReference>
<dbReference type="InterPro" id="IPR000719">
    <property type="entry name" value="Prot_kinase_dom"/>
</dbReference>
<dbReference type="InterPro" id="IPR011009">
    <property type="entry name" value="Kinase-like_dom_sf"/>
</dbReference>
<feature type="region of interest" description="Disordered" evidence="4">
    <location>
        <begin position="560"/>
        <end position="611"/>
    </location>
</feature>
<dbReference type="InterPro" id="IPR045269">
    <property type="entry name" value="Atg1-like"/>
</dbReference>
<organism evidence="6 7">
    <name type="scientific">Podila minutissima</name>
    <dbReference type="NCBI Taxonomy" id="64525"/>
    <lineage>
        <taxon>Eukaryota</taxon>
        <taxon>Fungi</taxon>
        <taxon>Fungi incertae sedis</taxon>
        <taxon>Mucoromycota</taxon>
        <taxon>Mortierellomycotina</taxon>
        <taxon>Mortierellomycetes</taxon>
        <taxon>Mortierellales</taxon>
        <taxon>Mortierellaceae</taxon>
        <taxon>Podila</taxon>
    </lineage>
</organism>
<evidence type="ECO:0000313" key="7">
    <source>
        <dbReference type="Proteomes" id="UP000696485"/>
    </source>
</evidence>
<evidence type="ECO:0000256" key="4">
    <source>
        <dbReference type="SAM" id="MobiDB-lite"/>
    </source>
</evidence>
<dbReference type="PROSITE" id="PS00107">
    <property type="entry name" value="PROTEIN_KINASE_ATP"/>
    <property type="match status" value="1"/>
</dbReference>
<evidence type="ECO:0000313" key="6">
    <source>
        <dbReference type="EMBL" id="KAF9337660.1"/>
    </source>
</evidence>
<feature type="compositionally biased region" description="Low complexity" evidence="4">
    <location>
        <begin position="8"/>
        <end position="21"/>
    </location>
</feature>
<protein>
    <recommendedName>
        <fullName evidence="5">Protein kinase domain-containing protein</fullName>
    </recommendedName>
</protein>
<dbReference type="AlphaFoldDB" id="A0A9P5SVE8"/>
<dbReference type="EMBL" id="JAAAUY010000020">
    <property type="protein sequence ID" value="KAF9337660.1"/>
    <property type="molecule type" value="Genomic_DNA"/>
</dbReference>
<sequence>MDQSEHSTPPAATVAPVTPLAPLAPVGMHEQEPELTMSPITTRSGSIFASSLGPETLSLSSFPMSVTEIPPTPIEPSVNMATFDSSHSTLLNSNTSNGSLSTTTAVLGSTSPSSRSASRRSSMQFNKPIEVKETLDASVTETADGLSKVKQYILQQVIGQGAYGIVNLGVDENTGFGYAIKEFSKSKLRKKDKVNLFKLGPRGRGRGRRGPEAPSDPSSESSPLDLIRGEIAILKKLNHVNIVKLYEVLDVATDDSMYMVMELCKRGVLTEVSLAADKTGEIFADDECRDVFQQMVLGIEYLHEHDIIHRDIKPDNLLRSEDGTLKIVDFGVSEMFKKGNDRTKKSAGSPAFMAPELCRHDHGEVSGRATDVWSMGVTLFCIRYGRLPFVSNNILELNRVIREDHFDLSTEKDERFVTLMRRLLEKDPVQRISVEELRNDPWLTNDDTEPLISKEENIQNAVTEVTEEDLRGAIQKINNLVTVFKAVSKFKKLVKSPGSRPSSFNDELDNQLADKMQDADEIPVTSSPLVLSNEVPAPIQNGSVAVDVVSSELLSKIEHLSTDEENKANNHETTEKIESKETKQETTQPTHVQEQVSESQEPEEDEEEEGYQVCSMETGMCYWVPAKKFKANPSPSSSSRTPPSPAKDLTPVVVDLGAQETNKSLTSGESPAIDTSHKLVGKLSKDRLALFESR</sequence>
<comment type="caution">
    <text evidence="6">The sequence shown here is derived from an EMBL/GenBank/DDBJ whole genome shotgun (WGS) entry which is preliminary data.</text>
</comment>
<dbReference type="GO" id="GO:0005737">
    <property type="term" value="C:cytoplasm"/>
    <property type="evidence" value="ECO:0007669"/>
    <property type="project" value="TreeGrafter"/>
</dbReference>
<proteinExistence type="predicted"/>
<keyword evidence="7" id="KW-1185">Reference proteome</keyword>
<accession>A0A9P5SVE8</accession>
<keyword evidence="1 3" id="KW-0547">Nucleotide-binding</keyword>
<dbReference type="Pfam" id="PF00069">
    <property type="entry name" value="Pkinase"/>
    <property type="match status" value="1"/>
</dbReference>
<evidence type="ECO:0000259" key="5">
    <source>
        <dbReference type="PROSITE" id="PS50011"/>
    </source>
</evidence>
<feature type="region of interest" description="Disordered" evidence="4">
    <location>
        <begin position="198"/>
        <end position="223"/>
    </location>
</feature>
<gene>
    <name evidence="6" type="ORF">BG006_003576</name>
</gene>
<dbReference type="CDD" id="cd14008">
    <property type="entry name" value="STKc_LKB1_CaMKK"/>
    <property type="match status" value="1"/>
</dbReference>
<feature type="region of interest" description="Disordered" evidence="4">
    <location>
        <begin position="628"/>
        <end position="650"/>
    </location>
</feature>
<name>A0A9P5SVE8_9FUNG</name>
<dbReference type="Proteomes" id="UP000696485">
    <property type="component" value="Unassembled WGS sequence"/>
</dbReference>
<feature type="compositionally biased region" description="Basic and acidic residues" evidence="4">
    <location>
        <begin position="560"/>
        <end position="584"/>
    </location>
</feature>
<dbReference type="PANTHER" id="PTHR24348">
    <property type="entry name" value="SERINE/THREONINE-PROTEIN KINASE UNC-51-RELATED"/>
    <property type="match status" value="1"/>
</dbReference>
<dbReference type="Gene3D" id="1.10.510.10">
    <property type="entry name" value="Transferase(Phosphotransferase) domain 1"/>
    <property type="match status" value="1"/>
</dbReference>
<dbReference type="SUPFAM" id="SSF56112">
    <property type="entry name" value="Protein kinase-like (PK-like)"/>
    <property type="match status" value="1"/>
</dbReference>
<evidence type="ECO:0000256" key="3">
    <source>
        <dbReference type="PROSITE-ProRule" id="PRU10141"/>
    </source>
</evidence>
<evidence type="ECO:0000256" key="1">
    <source>
        <dbReference type="ARBA" id="ARBA00022741"/>
    </source>
</evidence>
<dbReference type="GO" id="GO:0005524">
    <property type="term" value="F:ATP binding"/>
    <property type="evidence" value="ECO:0007669"/>
    <property type="project" value="UniProtKB-UniRule"/>
</dbReference>
<feature type="compositionally biased region" description="Low complexity" evidence="4">
    <location>
        <begin position="212"/>
        <end position="223"/>
    </location>
</feature>
<dbReference type="PANTHER" id="PTHR24348:SF72">
    <property type="entry name" value="SERINE_THREONINE PROTEIN KINASE"/>
    <property type="match status" value="1"/>
</dbReference>
<reference evidence="6" key="1">
    <citation type="journal article" date="2020" name="Fungal Divers.">
        <title>Resolving the Mortierellaceae phylogeny through synthesis of multi-gene phylogenetics and phylogenomics.</title>
        <authorList>
            <person name="Vandepol N."/>
            <person name="Liber J."/>
            <person name="Desiro A."/>
            <person name="Na H."/>
            <person name="Kennedy M."/>
            <person name="Barry K."/>
            <person name="Grigoriev I.V."/>
            <person name="Miller A.N."/>
            <person name="O'Donnell K."/>
            <person name="Stajich J.E."/>
            <person name="Bonito G."/>
        </authorList>
    </citation>
    <scope>NUCLEOTIDE SEQUENCE</scope>
    <source>
        <strain evidence="6">NVP1</strain>
    </source>
</reference>
<dbReference type="GO" id="GO:0010506">
    <property type="term" value="P:regulation of autophagy"/>
    <property type="evidence" value="ECO:0007669"/>
    <property type="project" value="InterPro"/>
</dbReference>
<feature type="binding site" evidence="3">
    <location>
        <position position="181"/>
    </location>
    <ligand>
        <name>ATP</name>
        <dbReference type="ChEBI" id="CHEBI:30616"/>
    </ligand>
</feature>
<feature type="compositionally biased region" description="Low complexity" evidence="4">
    <location>
        <begin position="631"/>
        <end position="641"/>
    </location>
</feature>
<evidence type="ECO:0000256" key="2">
    <source>
        <dbReference type="ARBA" id="ARBA00022840"/>
    </source>
</evidence>
<feature type="domain" description="Protein kinase" evidence="5">
    <location>
        <begin position="152"/>
        <end position="443"/>
    </location>
</feature>
<dbReference type="PROSITE" id="PS50011">
    <property type="entry name" value="PROTEIN_KINASE_DOM"/>
    <property type="match status" value="1"/>
</dbReference>
<dbReference type="FunFam" id="1.10.510.10:FF:000571">
    <property type="entry name" value="Maternal embryonic leucine zipper kinase"/>
    <property type="match status" value="1"/>
</dbReference>
<feature type="region of interest" description="Disordered" evidence="4">
    <location>
        <begin position="1"/>
        <end position="21"/>
    </location>
</feature>
<keyword evidence="2 3" id="KW-0067">ATP-binding</keyword>
<dbReference type="Gene3D" id="3.30.200.20">
    <property type="entry name" value="Phosphorylase Kinase, domain 1"/>
    <property type="match status" value="1"/>
</dbReference>